<proteinExistence type="predicted"/>
<dbReference type="RefSeq" id="WP_213236925.1">
    <property type="nucleotide sequence ID" value="NZ_JAHBCL010000016.1"/>
</dbReference>
<dbReference type="InterPro" id="IPR002931">
    <property type="entry name" value="Transglutaminase-like"/>
</dbReference>
<keyword evidence="4" id="KW-1185">Reference proteome</keyword>
<feature type="signal peptide" evidence="1">
    <location>
        <begin position="1"/>
        <end position="23"/>
    </location>
</feature>
<evidence type="ECO:0000259" key="2">
    <source>
        <dbReference type="SMART" id="SM00460"/>
    </source>
</evidence>
<dbReference type="EMBL" id="JAHBCL010000016">
    <property type="protein sequence ID" value="MBS7527063.1"/>
    <property type="molecule type" value="Genomic_DNA"/>
</dbReference>
<evidence type="ECO:0000313" key="4">
    <source>
        <dbReference type="Proteomes" id="UP000746471"/>
    </source>
</evidence>
<dbReference type="InterPro" id="IPR038765">
    <property type="entry name" value="Papain-like_cys_pep_sf"/>
</dbReference>
<organism evidence="3 4">
    <name type="scientific">Fusibacter paucivorans</name>
    <dbReference type="NCBI Taxonomy" id="76009"/>
    <lineage>
        <taxon>Bacteria</taxon>
        <taxon>Bacillati</taxon>
        <taxon>Bacillota</taxon>
        <taxon>Clostridia</taxon>
        <taxon>Eubacteriales</taxon>
        <taxon>Eubacteriales Family XII. Incertae Sedis</taxon>
        <taxon>Fusibacter</taxon>
    </lineage>
</organism>
<protein>
    <submittedName>
        <fullName evidence="3">Transglutaminase domain-containing protein</fullName>
    </submittedName>
</protein>
<feature type="domain" description="Transglutaminase-like" evidence="2">
    <location>
        <begin position="178"/>
        <end position="237"/>
    </location>
</feature>
<dbReference type="Pfam" id="PF01841">
    <property type="entry name" value="Transglut_core"/>
    <property type="match status" value="1"/>
</dbReference>
<reference evidence="3 4" key="1">
    <citation type="submission" date="2021-05" db="EMBL/GenBank/DDBJ databases">
        <title>Fusibacter ferrireducens sp. nov., an anaerobic, sulfur- and Fe-reducing bacterium isolated from the mangrove sediment.</title>
        <authorList>
            <person name="Qiu D."/>
        </authorList>
    </citation>
    <scope>NUCLEOTIDE SEQUENCE [LARGE SCALE GENOMIC DNA]</scope>
    <source>
        <strain evidence="3 4">DSM 12116</strain>
    </source>
</reference>
<comment type="caution">
    <text evidence="3">The sequence shown here is derived from an EMBL/GenBank/DDBJ whole genome shotgun (WGS) entry which is preliminary data.</text>
</comment>
<dbReference type="Gene3D" id="3.10.620.30">
    <property type="match status" value="1"/>
</dbReference>
<dbReference type="PANTHER" id="PTHR33490">
    <property type="entry name" value="BLR5614 PROTEIN-RELATED"/>
    <property type="match status" value="1"/>
</dbReference>
<sequence>MKKIISILMVLMILVGSSIQSYASTQALQADTDNGLVRVQLDDVDGAKMLLLVEKDGVRYSYPITDTDINQFPLQLGNGNYLVRIMQNTTGNSYKELSRIDVTLELENNNNVFLASIQDIEFDDTSLPIVKAKALTKGLKNDIDKVKAIYNYVNQNIKYDYTKAKNVKSGYFPDIESTYITNTGICYDYASIVAAMLRSVGIPTKLIKGYSIPTKDIYHAWNEVYVDDEWKIIDTTVDSAYVQANLSTKMFKSFTDYKASKMY</sequence>
<evidence type="ECO:0000313" key="3">
    <source>
        <dbReference type="EMBL" id="MBS7527063.1"/>
    </source>
</evidence>
<accession>A0ABS5PPG8</accession>
<evidence type="ECO:0000256" key="1">
    <source>
        <dbReference type="SAM" id="SignalP"/>
    </source>
</evidence>
<dbReference type="SUPFAM" id="SSF54001">
    <property type="entry name" value="Cysteine proteinases"/>
    <property type="match status" value="1"/>
</dbReference>
<dbReference type="Proteomes" id="UP000746471">
    <property type="component" value="Unassembled WGS sequence"/>
</dbReference>
<name>A0ABS5PPG8_9FIRM</name>
<keyword evidence="1" id="KW-0732">Signal</keyword>
<dbReference type="SMART" id="SM00460">
    <property type="entry name" value="TGc"/>
    <property type="match status" value="1"/>
</dbReference>
<feature type="chain" id="PRO_5047251853" evidence="1">
    <location>
        <begin position="24"/>
        <end position="263"/>
    </location>
</feature>
<gene>
    <name evidence="3" type="ORF">KHM83_10255</name>
</gene>